<evidence type="ECO:0000313" key="2">
    <source>
        <dbReference type="EMBL" id="RHN69500.1"/>
    </source>
</evidence>
<sequence length="70" mass="7373">MSEGRKNQQYGSTESASSHQQPTNTGDSNSSSNGARMMKGLKPTVLPKRGAVVKRVLGIFTSSTTDGLDS</sequence>
<evidence type="ECO:0000313" key="3">
    <source>
        <dbReference type="Proteomes" id="UP000265566"/>
    </source>
</evidence>
<dbReference type="EMBL" id="PSQE01000003">
    <property type="protein sequence ID" value="RHN69500.1"/>
    <property type="molecule type" value="Genomic_DNA"/>
</dbReference>
<name>A0A396IVQ6_MEDTR</name>
<dbReference type="Gramene" id="rna17979">
    <property type="protein sequence ID" value="RHN69500.1"/>
    <property type="gene ID" value="gene17979"/>
</dbReference>
<gene>
    <name evidence="2" type="ORF">MtrunA17_Chr3g0125401</name>
</gene>
<protein>
    <submittedName>
        <fullName evidence="2">Uncharacterized protein</fullName>
    </submittedName>
</protein>
<comment type="caution">
    <text evidence="2">The sequence shown here is derived from an EMBL/GenBank/DDBJ whole genome shotgun (WGS) entry which is preliminary data.</text>
</comment>
<dbReference type="Proteomes" id="UP000265566">
    <property type="component" value="Chromosome 3"/>
</dbReference>
<organism evidence="2 3">
    <name type="scientific">Medicago truncatula</name>
    <name type="common">Barrel medic</name>
    <name type="synonym">Medicago tribuloides</name>
    <dbReference type="NCBI Taxonomy" id="3880"/>
    <lineage>
        <taxon>Eukaryota</taxon>
        <taxon>Viridiplantae</taxon>
        <taxon>Streptophyta</taxon>
        <taxon>Embryophyta</taxon>
        <taxon>Tracheophyta</taxon>
        <taxon>Spermatophyta</taxon>
        <taxon>Magnoliopsida</taxon>
        <taxon>eudicotyledons</taxon>
        <taxon>Gunneridae</taxon>
        <taxon>Pentapetalae</taxon>
        <taxon>rosids</taxon>
        <taxon>fabids</taxon>
        <taxon>Fabales</taxon>
        <taxon>Fabaceae</taxon>
        <taxon>Papilionoideae</taxon>
        <taxon>50 kb inversion clade</taxon>
        <taxon>NPAAA clade</taxon>
        <taxon>Hologalegina</taxon>
        <taxon>IRL clade</taxon>
        <taxon>Trifolieae</taxon>
        <taxon>Medicago</taxon>
    </lineage>
</organism>
<reference evidence="3" key="1">
    <citation type="journal article" date="2018" name="Nat. Plants">
        <title>Whole-genome landscape of Medicago truncatula symbiotic genes.</title>
        <authorList>
            <person name="Pecrix Y."/>
            <person name="Staton S.E."/>
            <person name="Sallet E."/>
            <person name="Lelandais-Briere C."/>
            <person name="Moreau S."/>
            <person name="Carrere S."/>
            <person name="Blein T."/>
            <person name="Jardinaud M.F."/>
            <person name="Latrasse D."/>
            <person name="Zouine M."/>
            <person name="Zahm M."/>
            <person name="Kreplak J."/>
            <person name="Mayjonade B."/>
            <person name="Satge C."/>
            <person name="Perez M."/>
            <person name="Cauet S."/>
            <person name="Marande W."/>
            <person name="Chantry-Darmon C."/>
            <person name="Lopez-Roques C."/>
            <person name="Bouchez O."/>
            <person name="Berard A."/>
            <person name="Debelle F."/>
            <person name="Munos S."/>
            <person name="Bendahmane A."/>
            <person name="Berges H."/>
            <person name="Niebel A."/>
            <person name="Buitink J."/>
            <person name="Frugier F."/>
            <person name="Benhamed M."/>
            <person name="Crespi M."/>
            <person name="Gouzy J."/>
            <person name="Gamas P."/>
        </authorList>
    </citation>
    <scope>NUCLEOTIDE SEQUENCE [LARGE SCALE GENOMIC DNA]</scope>
    <source>
        <strain evidence="3">cv. Jemalong A17</strain>
    </source>
</reference>
<feature type="region of interest" description="Disordered" evidence="1">
    <location>
        <begin position="1"/>
        <end position="43"/>
    </location>
</feature>
<feature type="compositionally biased region" description="Polar residues" evidence="1">
    <location>
        <begin position="7"/>
        <end position="27"/>
    </location>
</feature>
<accession>A0A396IVQ6</accession>
<evidence type="ECO:0000256" key="1">
    <source>
        <dbReference type="SAM" id="MobiDB-lite"/>
    </source>
</evidence>
<dbReference type="AlphaFoldDB" id="A0A396IVQ6"/>
<proteinExistence type="predicted"/>